<evidence type="ECO:0000313" key="3">
    <source>
        <dbReference type="Proteomes" id="UP000292052"/>
    </source>
</evidence>
<organism evidence="2 3">
    <name type="scientific">Asbolus verrucosus</name>
    <name type="common">Desert ironclad beetle</name>
    <dbReference type="NCBI Taxonomy" id="1661398"/>
    <lineage>
        <taxon>Eukaryota</taxon>
        <taxon>Metazoa</taxon>
        <taxon>Ecdysozoa</taxon>
        <taxon>Arthropoda</taxon>
        <taxon>Hexapoda</taxon>
        <taxon>Insecta</taxon>
        <taxon>Pterygota</taxon>
        <taxon>Neoptera</taxon>
        <taxon>Endopterygota</taxon>
        <taxon>Coleoptera</taxon>
        <taxon>Polyphaga</taxon>
        <taxon>Cucujiformia</taxon>
        <taxon>Tenebrionidae</taxon>
        <taxon>Pimeliinae</taxon>
        <taxon>Asbolus</taxon>
    </lineage>
</organism>
<accession>A0A482W2U0</accession>
<keyword evidence="3" id="KW-1185">Reference proteome</keyword>
<feature type="region of interest" description="Disordered" evidence="1">
    <location>
        <begin position="41"/>
        <end position="63"/>
    </location>
</feature>
<comment type="caution">
    <text evidence="2">The sequence shown here is derived from an EMBL/GenBank/DDBJ whole genome shotgun (WGS) entry which is preliminary data.</text>
</comment>
<evidence type="ECO:0000313" key="2">
    <source>
        <dbReference type="EMBL" id="RZC39093.1"/>
    </source>
</evidence>
<dbReference type="AlphaFoldDB" id="A0A482W2U0"/>
<dbReference type="Proteomes" id="UP000292052">
    <property type="component" value="Unassembled WGS sequence"/>
</dbReference>
<name>A0A482W2U0_ASBVE</name>
<evidence type="ECO:0000256" key="1">
    <source>
        <dbReference type="SAM" id="MobiDB-lite"/>
    </source>
</evidence>
<protein>
    <submittedName>
        <fullName evidence="2">Uncharacterized protein</fullName>
    </submittedName>
</protein>
<gene>
    <name evidence="2" type="ORF">BDFB_005542</name>
</gene>
<dbReference type="EMBL" id="QDEB01037517">
    <property type="protein sequence ID" value="RZC39093.1"/>
    <property type="molecule type" value="Genomic_DNA"/>
</dbReference>
<reference evidence="2 3" key="1">
    <citation type="submission" date="2017-03" db="EMBL/GenBank/DDBJ databases">
        <title>Genome of the blue death feigning beetle - Asbolus verrucosus.</title>
        <authorList>
            <person name="Rider S.D."/>
        </authorList>
    </citation>
    <scope>NUCLEOTIDE SEQUENCE [LARGE SCALE GENOMIC DNA]</scope>
    <source>
        <strain evidence="2">Butters</strain>
        <tissue evidence="2">Head and leg muscle</tissue>
    </source>
</reference>
<sequence>MGITVDHFVIYQNDADTLSTHLATPNIDSYQSLSLCSRHAENKQLGGGDNPTEEVRHSTASPT</sequence>
<proteinExistence type="predicted"/>